<organism evidence="1 2">
    <name type="scientific">Saguinus oedipus</name>
    <name type="common">Cotton-top tamarin</name>
    <name type="synonym">Oedipomidas oedipus</name>
    <dbReference type="NCBI Taxonomy" id="9490"/>
    <lineage>
        <taxon>Eukaryota</taxon>
        <taxon>Metazoa</taxon>
        <taxon>Chordata</taxon>
        <taxon>Craniata</taxon>
        <taxon>Vertebrata</taxon>
        <taxon>Euteleostomi</taxon>
        <taxon>Mammalia</taxon>
        <taxon>Eutheria</taxon>
        <taxon>Euarchontoglires</taxon>
        <taxon>Primates</taxon>
        <taxon>Haplorrhini</taxon>
        <taxon>Platyrrhini</taxon>
        <taxon>Cebidae</taxon>
        <taxon>Callitrichinae</taxon>
        <taxon>Saguinus</taxon>
    </lineage>
</organism>
<evidence type="ECO:0000313" key="2">
    <source>
        <dbReference type="Proteomes" id="UP001266305"/>
    </source>
</evidence>
<sequence>MHRLKQFAEDNSSLSVITLCFLEDSIIMKHLRLVKTKVTPPWKIFVDTQAHQRITIWDVACIQRTHEISLWDTCGEQQQWCGFGDGSCASLAQVLLAAFRCTAPHPPPPGCSFGP</sequence>
<protein>
    <submittedName>
        <fullName evidence="1">Uncharacterized protein</fullName>
    </submittedName>
</protein>
<dbReference type="EMBL" id="JASSZA010000004">
    <property type="protein sequence ID" value="KAK2114504.1"/>
    <property type="molecule type" value="Genomic_DNA"/>
</dbReference>
<name>A0ABQ9W0B0_SAGOE</name>
<evidence type="ECO:0000313" key="1">
    <source>
        <dbReference type="EMBL" id="KAK2114504.1"/>
    </source>
</evidence>
<reference evidence="1 2" key="1">
    <citation type="submission" date="2023-05" db="EMBL/GenBank/DDBJ databases">
        <title>B98-5 Cell Line De Novo Hybrid Assembly: An Optical Mapping Approach.</title>
        <authorList>
            <person name="Kananen K."/>
            <person name="Auerbach J.A."/>
            <person name="Kautto E."/>
            <person name="Blachly J.S."/>
        </authorList>
    </citation>
    <scope>NUCLEOTIDE SEQUENCE [LARGE SCALE GENOMIC DNA]</scope>
    <source>
        <strain evidence="1">B95-8</strain>
        <tissue evidence="1">Cell line</tissue>
    </source>
</reference>
<keyword evidence="2" id="KW-1185">Reference proteome</keyword>
<gene>
    <name evidence="1" type="ORF">P7K49_008770</name>
</gene>
<dbReference type="Proteomes" id="UP001266305">
    <property type="component" value="Unassembled WGS sequence"/>
</dbReference>
<comment type="caution">
    <text evidence="1">The sequence shown here is derived from an EMBL/GenBank/DDBJ whole genome shotgun (WGS) entry which is preliminary data.</text>
</comment>
<proteinExistence type="predicted"/>
<accession>A0ABQ9W0B0</accession>